<dbReference type="Gene3D" id="2.30.30.60">
    <property type="match status" value="1"/>
</dbReference>
<dbReference type="InterPro" id="IPR010920">
    <property type="entry name" value="LSM_dom_sf"/>
</dbReference>
<keyword evidence="10" id="KW-1185">Reference proteome</keyword>
<feature type="transmembrane region" description="Helical" evidence="7">
    <location>
        <begin position="34"/>
        <end position="53"/>
    </location>
</feature>
<name>A0A502G3X9_9SPHN</name>
<dbReference type="SUPFAM" id="SSF82689">
    <property type="entry name" value="Mechanosensitive channel protein MscS (YggB), C-terminal domain"/>
    <property type="match status" value="1"/>
</dbReference>
<feature type="transmembrane region" description="Helical" evidence="7">
    <location>
        <begin position="65"/>
        <end position="89"/>
    </location>
</feature>
<keyword evidence="7" id="KW-0407">Ion channel</keyword>
<proteinExistence type="inferred from homology"/>
<dbReference type="PANTHER" id="PTHR30221">
    <property type="entry name" value="SMALL-CONDUCTANCE MECHANOSENSITIVE CHANNEL"/>
    <property type="match status" value="1"/>
</dbReference>
<evidence type="ECO:0000256" key="6">
    <source>
        <dbReference type="ARBA" id="ARBA00023136"/>
    </source>
</evidence>
<feature type="domain" description="Cyclic nucleotide-binding" evidence="8">
    <location>
        <begin position="320"/>
        <end position="423"/>
    </location>
</feature>
<dbReference type="InterPro" id="IPR000595">
    <property type="entry name" value="cNMP-bd_dom"/>
</dbReference>
<comment type="caution">
    <text evidence="9">The sequence shown here is derived from an EMBL/GenBank/DDBJ whole genome shotgun (WGS) entry which is preliminary data.</text>
</comment>
<feature type="transmembrane region" description="Helical" evidence="7">
    <location>
        <begin position="101"/>
        <end position="119"/>
    </location>
</feature>
<dbReference type="PANTHER" id="PTHR30221:SF1">
    <property type="entry name" value="SMALL-CONDUCTANCE MECHANOSENSITIVE CHANNEL"/>
    <property type="match status" value="1"/>
</dbReference>
<evidence type="ECO:0000313" key="10">
    <source>
        <dbReference type="Proteomes" id="UP000319931"/>
    </source>
</evidence>
<keyword evidence="7" id="KW-0997">Cell inner membrane</keyword>
<evidence type="ECO:0000256" key="7">
    <source>
        <dbReference type="RuleBase" id="RU369025"/>
    </source>
</evidence>
<dbReference type="Pfam" id="PF21082">
    <property type="entry name" value="MS_channel_3rd"/>
    <property type="match status" value="1"/>
</dbReference>
<dbReference type="PROSITE" id="PS50042">
    <property type="entry name" value="CNMP_BINDING_3"/>
    <property type="match status" value="1"/>
</dbReference>
<evidence type="ECO:0000256" key="5">
    <source>
        <dbReference type="ARBA" id="ARBA00022989"/>
    </source>
</evidence>
<sequence>MNTIFLPATILALTLVSVLIVRSRPLVLKLSCELLLLIVILACLVARGTSPLPSGTELARHADAAWLRALAVVWWLIGARVVAAVVAIVLGHDARSRPARLFSDLLAGAIYLATVLIILNSVLDLPVNGLLATSGVIAIVLGLALQNTLADVFSGIAVGVDRPFRVGDRVTIKDHAEGMIVEATWRSVRIQTEQDDIATIPNSVVARGQIINHSFPTERRAASIEVPTRSSARSELLLELVRQATLLSPSVLEQPAPSVSLKRVGLSTTTLGVHYYAATTSEMGKAKGQLLRQVRRLFRHAGIENGSPPPLSEVLRQTTLFDSLPSEQIEALSRCLANRALAPGDVLFDQGSAGASLYIVRSGVLNVERRHEAGAIERLGRVGPGEYLGAISMMTGEPHPVTVTAETFGSVLEIPRGSLETLLKKNEVLSAALEQAIRQGMIILDGADAARTCDPIDRSGTVLARIRDYLLSSSGRHGVPNAR</sequence>
<dbReference type="InterPro" id="IPR006685">
    <property type="entry name" value="MscS_channel_2nd"/>
</dbReference>
<dbReference type="GO" id="GO:0008381">
    <property type="term" value="F:mechanosensitive monoatomic ion channel activity"/>
    <property type="evidence" value="ECO:0007669"/>
    <property type="project" value="InterPro"/>
</dbReference>
<dbReference type="InterPro" id="IPR023408">
    <property type="entry name" value="MscS_beta-dom_sf"/>
</dbReference>
<dbReference type="GO" id="GO:0005886">
    <property type="term" value="C:plasma membrane"/>
    <property type="evidence" value="ECO:0007669"/>
    <property type="project" value="UniProtKB-SubCell"/>
</dbReference>
<protein>
    <recommendedName>
        <fullName evidence="7">Small-conductance mechanosensitive channel</fullName>
    </recommendedName>
</protein>
<dbReference type="AlphaFoldDB" id="A0A502G3X9"/>
<dbReference type="OrthoDB" id="9775207at2"/>
<keyword evidence="7" id="KW-0406">Ion transport</keyword>
<accession>A0A502G3X9</accession>
<keyword evidence="6 7" id="KW-0472">Membrane</keyword>
<feature type="transmembrane region" description="Helical" evidence="7">
    <location>
        <begin position="6"/>
        <end position="22"/>
    </location>
</feature>
<dbReference type="SUPFAM" id="SSF50182">
    <property type="entry name" value="Sm-like ribonucleoproteins"/>
    <property type="match status" value="1"/>
</dbReference>
<evidence type="ECO:0000256" key="4">
    <source>
        <dbReference type="ARBA" id="ARBA00022692"/>
    </source>
</evidence>
<reference evidence="9 10" key="1">
    <citation type="journal article" date="2019" name="Environ. Microbiol.">
        <title>Species interactions and distinct microbial communities in high Arctic permafrost affected cryosols are associated with the CH4 and CO2 gas fluxes.</title>
        <authorList>
            <person name="Altshuler I."/>
            <person name="Hamel J."/>
            <person name="Turney S."/>
            <person name="Magnuson E."/>
            <person name="Levesque R."/>
            <person name="Greer C."/>
            <person name="Whyte L.G."/>
        </authorList>
    </citation>
    <scope>NUCLEOTIDE SEQUENCE [LARGE SCALE GENOMIC DNA]</scope>
    <source>
        <strain evidence="9 10">E6.1</strain>
    </source>
</reference>
<comment type="subunit">
    <text evidence="7">Homoheptamer.</text>
</comment>
<keyword evidence="4 7" id="KW-0812">Transmembrane</keyword>
<comment type="subcellular location">
    <subcellularLocation>
        <location evidence="7">Cell inner membrane</location>
        <topology evidence="7">Multi-pass membrane protein</topology>
    </subcellularLocation>
    <subcellularLocation>
        <location evidence="1">Cell membrane</location>
        <topology evidence="1">Multi-pass membrane protein</topology>
    </subcellularLocation>
</comment>
<dbReference type="InterPro" id="IPR045275">
    <property type="entry name" value="MscS_archaea/bacteria_type"/>
</dbReference>
<dbReference type="Pfam" id="PF00924">
    <property type="entry name" value="MS_channel_2nd"/>
    <property type="match status" value="1"/>
</dbReference>
<dbReference type="RefSeq" id="WP_140848028.1">
    <property type="nucleotide sequence ID" value="NZ_RCZC01000001.1"/>
</dbReference>
<evidence type="ECO:0000256" key="3">
    <source>
        <dbReference type="ARBA" id="ARBA00022475"/>
    </source>
</evidence>
<gene>
    <name evidence="9" type="ORF">EAH76_03230</name>
</gene>
<dbReference type="SMART" id="SM00100">
    <property type="entry name" value="cNMP"/>
    <property type="match status" value="1"/>
</dbReference>
<evidence type="ECO:0000313" key="9">
    <source>
        <dbReference type="EMBL" id="TPG56559.1"/>
    </source>
</evidence>
<dbReference type="Proteomes" id="UP000319931">
    <property type="component" value="Unassembled WGS sequence"/>
</dbReference>
<keyword evidence="7" id="KW-0813">Transport</keyword>
<dbReference type="InterPro" id="IPR049278">
    <property type="entry name" value="MS_channel_C"/>
</dbReference>
<dbReference type="InterPro" id="IPR014710">
    <property type="entry name" value="RmlC-like_jellyroll"/>
</dbReference>
<organism evidence="9 10">
    <name type="scientific">Sphingomonas glacialis</name>
    <dbReference type="NCBI Taxonomy" id="658225"/>
    <lineage>
        <taxon>Bacteria</taxon>
        <taxon>Pseudomonadati</taxon>
        <taxon>Pseudomonadota</taxon>
        <taxon>Alphaproteobacteria</taxon>
        <taxon>Sphingomonadales</taxon>
        <taxon>Sphingomonadaceae</taxon>
        <taxon>Sphingomonas</taxon>
    </lineage>
</organism>
<comment type="similarity">
    <text evidence="2 7">Belongs to the MscS (TC 1.A.23) family.</text>
</comment>
<dbReference type="EMBL" id="RCZC01000001">
    <property type="protein sequence ID" value="TPG56559.1"/>
    <property type="molecule type" value="Genomic_DNA"/>
</dbReference>
<dbReference type="InterPro" id="IPR011066">
    <property type="entry name" value="MscS_channel_C_sf"/>
</dbReference>
<evidence type="ECO:0000256" key="1">
    <source>
        <dbReference type="ARBA" id="ARBA00004651"/>
    </source>
</evidence>
<dbReference type="Gene3D" id="1.10.287.1260">
    <property type="match status" value="1"/>
</dbReference>
<dbReference type="Gene3D" id="2.60.120.10">
    <property type="entry name" value="Jelly Rolls"/>
    <property type="match status" value="1"/>
</dbReference>
<evidence type="ECO:0000259" key="8">
    <source>
        <dbReference type="PROSITE" id="PS50042"/>
    </source>
</evidence>
<dbReference type="SUPFAM" id="SSF51206">
    <property type="entry name" value="cAMP-binding domain-like"/>
    <property type="match status" value="1"/>
</dbReference>
<keyword evidence="3" id="KW-1003">Cell membrane</keyword>
<dbReference type="CDD" id="cd00038">
    <property type="entry name" value="CAP_ED"/>
    <property type="match status" value="1"/>
</dbReference>
<comment type="function">
    <text evidence="7">Mechanosensitive channel that participates in the regulation of osmotic pressure changes within the cell, opening in response to stretch forces in the membrane lipid bilayer, without the need for other proteins. Contributes to normal resistance to hypoosmotic shock. Forms an ion channel of 1.0 nanosiemens conductance with a slight preference for anions.</text>
</comment>
<dbReference type="InterPro" id="IPR018490">
    <property type="entry name" value="cNMP-bd_dom_sf"/>
</dbReference>
<dbReference type="Pfam" id="PF00027">
    <property type="entry name" value="cNMP_binding"/>
    <property type="match status" value="1"/>
</dbReference>
<evidence type="ECO:0000256" key="2">
    <source>
        <dbReference type="ARBA" id="ARBA00008017"/>
    </source>
</evidence>
<keyword evidence="5 7" id="KW-1133">Transmembrane helix</keyword>